<name>A0A4Z0YUW0_9PEZI</name>
<keyword evidence="2" id="KW-1133">Transmembrane helix</keyword>
<dbReference type="InterPro" id="IPR021840">
    <property type="entry name" value="DUF3433"/>
</dbReference>
<dbReference type="OrthoDB" id="3248909at2759"/>
<dbReference type="Pfam" id="PF11915">
    <property type="entry name" value="DUF3433"/>
    <property type="match status" value="2"/>
</dbReference>
<comment type="caution">
    <text evidence="3">The sequence shown here is derived from an EMBL/GenBank/DDBJ whole genome shotgun (WGS) entry which is preliminary data.</text>
</comment>
<feature type="region of interest" description="Disordered" evidence="1">
    <location>
        <begin position="12"/>
        <end position="54"/>
    </location>
</feature>
<feature type="transmembrane region" description="Helical" evidence="2">
    <location>
        <begin position="740"/>
        <end position="758"/>
    </location>
</feature>
<protein>
    <submittedName>
        <fullName evidence="3">Uncharacterized protein</fullName>
    </submittedName>
</protein>
<dbReference type="PANTHER" id="PTHR37544">
    <property type="entry name" value="SPRAY-RELATED"/>
    <property type="match status" value="1"/>
</dbReference>
<dbReference type="Proteomes" id="UP000297716">
    <property type="component" value="Unassembled WGS sequence"/>
</dbReference>
<evidence type="ECO:0000313" key="4">
    <source>
        <dbReference type="Proteomes" id="UP000297716"/>
    </source>
</evidence>
<keyword evidence="2" id="KW-0812">Transmembrane</keyword>
<organism evidence="3 4">
    <name type="scientific">Xylaria hypoxylon</name>
    <dbReference type="NCBI Taxonomy" id="37992"/>
    <lineage>
        <taxon>Eukaryota</taxon>
        <taxon>Fungi</taxon>
        <taxon>Dikarya</taxon>
        <taxon>Ascomycota</taxon>
        <taxon>Pezizomycotina</taxon>
        <taxon>Sordariomycetes</taxon>
        <taxon>Xylariomycetidae</taxon>
        <taxon>Xylariales</taxon>
        <taxon>Xylariaceae</taxon>
        <taxon>Xylaria</taxon>
    </lineage>
</organism>
<dbReference type="PANTHER" id="PTHR37544:SF3">
    <property type="entry name" value="SPRAY"/>
    <property type="match status" value="1"/>
</dbReference>
<accession>A0A4Z0YUW0</accession>
<feature type="transmembrane region" description="Helical" evidence="2">
    <location>
        <begin position="135"/>
        <end position="152"/>
    </location>
</feature>
<dbReference type="EMBL" id="SKBN01000085">
    <property type="protein sequence ID" value="TGJ83738.1"/>
    <property type="molecule type" value="Genomic_DNA"/>
</dbReference>
<keyword evidence="4" id="KW-1185">Reference proteome</keyword>
<reference evidence="3 4" key="1">
    <citation type="submission" date="2019-03" db="EMBL/GenBank/DDBJ databases">
        <title>Draft genome sequence of Xylaria hypoxylon DSM 108379, a ubiquitous saprotrophic-parasitic fungi on hardwood.</title>
        <authorList>
            <person name="Buettner E."/>
            <person name="Leonhardt S."/>
            <person name="Gebauer A.M."/>
            <person name="Liers C."/>
            <person name="Hofrichter M."/>
            <person name="Kellner H."/>
        </authorList>
    </citation>
    <scope>NUCLEOTIDE SEQUENCE [LARGE SCALE GENOMIC DNA]</scope>
    <source>
        <strain evidence="3 4">DSM 108379</strain>
    </source>
</reference>
<gene>
    <name evidence="3" type="ORF">E0Z10_g5028</name>
</gene>
<feature type="transmembrane region" description="Helical" evidence="2">
    <location>
        <begin position="688"/>
        <end position="708"/>
    </location>
</feature>
<feature type="region of interest" description="Disordered" evidence="1">
    <location>
        <begin position="651"/>
        <end position="678"/>
    </location>
</feature>
<feature type="transmembrane region" description="Helical" evidence="2">
    <location>
        <begin position="195"/>
        <end position="220"/>
    </location>
</feature>
<evidence type="ECO:0000256" key="1">
    <source>
        <dbReference type="SAM" id="MobiDB-lite"/>
    </source>
</evidence>
<feature type="transmembrane region" description="Helical" evidence="2">
    <location>
        <begin position="557"/>
        <end position="583"/>
    </location>
</feature>
<feature type="transmembrane region" description="Helical" evidence="2">
    <location>
        <begin position="804"/>
        <end position="827"/>
    </location>
</feature>
<proteinExistence type="predicted"/>
<evidence type="ECO:0000256" key="2">
    <source>
        <dbReference type="SAM" id="Phobius"/>
    </source>
</evidence>
<feature type="transmembrane region" description="Helical" evidence="2">
    <location>
        <begin position="90"/>
        <end position="114"/>
    </location>
</feature>
<feature type="transmembrane region" description="Helical" evidence="2">
    <location>
        <begin position="1313"/>
        <end position="1334"/>
    </location>
</feature>
<evidence type="ECO:0000313" key="3">
    <source>
        <dbReference type="EMBL" id="TGJ83738.1"/>
    </source>
</evidence>
<sequence>MDRQCCHVYQLPTSDAEHERAPTADRASIDLPDSRPVSLDTPTVTSDPSDSEVTHLDDEQVEEYLTPITNPSITTSPSKKLPWLPYTLRWIPLCLMLVFLLLLELAVLVVHVVSSRNSGLVEDDGSRAVVVGSKFVPTLLAVAFGLLATILLDDVKRTEPFARMASSSGATAKESVTWRAGAWWTIPNPLGPGKLPLFCATFIVILASLAISPLSSTLLVTQVVVFDRKTPFHQLDLSSLAPIQPAPLATTYFRTISNILQNVSTTAWISNNYVVLPFWPRSPSGIPLSPILSDEAQTWSAYTTVFSIDLECKPMEPRWNSPPLSGPMDSTNISITLASKSGCTVNLELGNSSEFFTYGGNAWSGVNNIASRLNYLLRDKHNVKLHGCSENEMLISWTEGSFGGYGSLPNFSISGQACQYIYYVGNSSTTVTMGQGQSIVAVNETEYHLSKAPLAATIANTVAIDNIFFDLNWTVHLDASKLINSASVAESTGPANLLAALYRFSQAQVVAGTSIANNLQRIRKQFFAELLHSAFEVRAVTNAVSVPGTVITSSRRVVVVSAVAIALEVVLLIQAILIATVFYTTRSSNRPLGLTEDPSSIVGVARLISDSSSTVKAFAKYPNGTADNFDQLLTTVYFALAEDQIEAFETSTLDGPSSQDETPNSPRSKSPAGGSDDKLKKPTLFRPWLLALLFVFLSLTLATIAKLYQLSEIRGLYETIFVYNIGVSIGGRNLGSVNPASLLTTLIAVVIGLWWGTFDTTLRKIQPYLALAKSPAPGYKGIAVSYKSSYLLWAAYRAAKRRHWVLLLVSMGAFLAQIFTIAMSSLWTREPGDLAALIPIRKVLELRNVPMVGAGQLPESPHDPDARGAFIQSLFTNLSTSWIYGATTQLTLHGPDPPWSIDGWSFVPSALNGTASQDIQDIGNSMELAALSVNVTMETPAIRGRLECSPYNFIDDQTRWLTKWDLTNKTNWNTTVNPKNLIVGFELGVHEEGPPPSMFYLGQDPVGGESTSFFVNSRRLQCCENKTADSVGLASIGYWSPNLAPHATYPYISDAWPTNFTVKWIHGRPVEGILRAGEWPGDIAKSLLWVEPPQMTALNCQPIIENANSRVTVDSHDGRVLSYEILEEPRADQDAWNSPWIEYQKNLTFSDPNWYKVNITVSHGVLFVTGLLGAADMRNFGGLAVDISPADTIEDTQEQTFNFRQPGLNVDYMTYAMLSLVDFDHQQLLDAAVLERTAQHTFSTMYQHFVNNEVSLTTGGYAYQPLGEKLPDDIGQRHPKSKREMSPANTTGREDIMLQVSRPVELLKISKPAAWICLVILAYLIVSCGTLAIVSRQYNRMLSGPINSIADTAVLVAGSTKLLELAKLQSTSDIKKDSRIHAKLGWFNDAEGRKRWGVELSDKHRTEI</sequence>
<keyword evidence="2" id="KW-0472">Membrane</keyword>
<feature type="compositionally biased region" description="Polar residues" evidence="1">
    <location>
        <begin position="651"/>
        <end position="668"/>
    </location>
</feature>